<protein>
    <recommendedName>
        <fullName evidence="4">PEP-CTERM protein-sorting domain-containing protein</fullName>
    </recommendedName>
</protein>
<feature type="transmembrane region" description="Helical" evidence="1">
    <location>
        <begin position="66"/>
        <end position="84"/>
    </location>
</feature>
<dbReference type="RefSeq" id="WP_256400798.1">
    <property type="nucleotide sequence ID" value="NZ_JANHJR010000003.1"/>
</dbReference>
<evidence type="ECO:0000313" key="2">
    <source>
        <dbReference type="EMBL" id="MFD1647141.1"/>
    </source>
</evidence>
<organism evidence="2 3">
    <name type="scientific">Haloarchaeobius litoreus</name>
    <dbReference type="NCBI Taxonomy" id="755306"/>
    <lineage>
        <taxon>Archaea</taxon>
        <taxon>Methanobacteriati</taxon>
        <taxon>Methanobacteriota</taxon>
        <taxon>Stenosarchaea group</taxon>
        <taxon>Halobacteria</taxon>
        <taxon>Halobacteriales</taxon>
        <taxon>Halorubellaceae</taxon>
        <taxon>Haloarchaeobius</taxon>
    </lineage>
</organism>
<keyword evidence="1" id="KW-0472">Membrane</keyword>
<keyword evidence="1" id="KW-0812">Transmembrane</keyword>
<dbReference type="EMBL" id="JBHUDO010000003">
    <property type="protein sequence ID" value="MFD1647141.1"/>
    <property type="molecule type" value="Genomic_DNA"/>
</dbReference>
<evidence type="ECO:0000313" key="3">
    <source>
        <dbReference type="Proteomes" id="UP001597034"/>
    </source>
</evidence>
<keyword evidence="3" id="KW-1185">Reference proteome</keyword>
<gene>
    <name evidence="2" type="ORF">ACFSBL_15735</name>
</gene>
<dbReference type="Proteomes" id="UP001597034">
    <property type="component" value="Unassembled WGS sequence"/>
</dbReference>
<feature type="transmembrane region" description="Helical" evidence="1">
    <location>
        <begin position="35"/>
        <end position="54"/>
    </location>
</feature>
<reference evidence="2 3" key="1">
    <citation type="journal article" date="2019" name="Int. J. Syst. Evol. Microbiol.">
        <title>The Global Catalogue of Microorganisms (GCM) 10K type strain sequencing project: providing services to taxonomists for standard genome sequencing and annotation.</title>
        <authorList>
            <consortium name="The Broad Institute Genomics Platform"/>
            <consortium name="The Broad Institute Genome Sequencing Center for Infectious Disease"/>
            <person name="Wu L."/>
            <person name="Ma J."/>
        </authorList>
    </citation>
    <scope>NUCLEOTIDE SEQUENCE [LARGE SCALE GENOMIC DNA]</scope>
    <source>
        <strain evidence="2 3">CGMCC 1.10390</strain>
    </source>
</reference>
<evidence type="ECO:0008006" key="4">
    <source>
        <dbReference type="Google" id="ProtNLM"/>
    </source>
</evidence>
<accession>A0ABD6DM57</accession>
<sequence>MERALLYHASLVVSGGVLAAVSLPSLIAGEFSVSGVLMAVGGVGMVLAATYEQLTADDPAVPETPGLVIVAVFAALALVAWGISLL</sequence>
<keyword evidence="1" id="KW-1133">Transmembrane helix</keyword>
<proteinExistence type="predicted"/>
<comment type="caution">
    <text evidence="2">The sequence shown here is derived from an EMBL/GenBank/DDBJ whole genome shotgun (WGS) entry which is preliminary data.</text>
</comment>
<name>A0ABD6DM57_9EURY</name>
<dbReference type="AlphaFoldDB" id="A0ABD6DM57"/>
<evidence type="ECO:0000256" key="1">
    <source>
        <dbReference type="SAM" id="Phobius"/>
    </source>
</evidence>